<dbReference type="GO" id="GO:0016787">
    <property type="term" value="F:hydrolase activity"/>
    <property type="evidence" value="ECO:0007669"/>
    <property type="project" value="UniProtKB-KW"/>
</dbReference>
<reference evidence="10 11" key="1">
    <citation type="submission" date="2019-06" db="EMBL/GenBank/DDBJ databases">
        <title>Sequencing the genomes of 1000 actinobacteria strains.</title>
        <authorList>
            <person name="Klenk H.-P."/>
        </authorList>
    </citation>
    <scope>NUCLEOTIDE SEQUENCE [LARGE SCALE GENOMIC DNA]</scope>
    <source>
        <strain evidence="10 11">DSM 12335</strain>
    </source>
</reference>
<keyword evidence="6 8" id="KW-0460">Magnesium</keyword>
<keyword evidence="8" id="KW-0800">Toxin</keyword>
<dbReference type="InterPro" id="IPR029060">
    <property type="entry name" value="PIN-like_dom_sf"/>
</dbReference>
<evidence type="ECO:0000256" key="7">
    <source>
        <dbReference type="ARBA" id="ARBA00038093"/>
    </source>
</evidence>
<comment type="function">
    <text evidence="8">Toxic component of a toxin-antitoxin (TA) system. An RNase.</text>
</comment>
<feature type="domain" description="PIN" evidence="9">
    <location>
        <begin position="5"/>
        <end position="117"/>
    </location>
</feature>
<dbReference type="Pfam" id="PF01850">
    <property type="entry name" value="PIN"/>
    <property type="match status" value="1"/>
</dbReference>
<dbReference type="InterPro" id="IPR002716">
    <property type="entry name" value="PIN_dom"/>
</dbReference>
<feature type="binding site" evidence="8">
    <location>
        <position position="7"/>
    </location>
    <ligand>
        <name>Mg(2+)</name>
        <dbReference type="ChEBI" id="CHEBI:18420"/>
    </ligand>
</feature>
<dbReference type="InterPro" id="IPR022907">
    <property type="entry name" value="VapC_family"/>
</dbReference>
<dbReference type="PANTHER" id="PTHR33653">
    <property type="entry name" value="RIBONUCLEASE VAPC2"/>
    <property type="match status" value="1"/>
</dbReference>
<dbReference type="SUPFAM" id="SSF88723">
    <property type="entry name" value="PIN domain-like"/>
    <property type="match status" value="1"/>
</dbReference>
<dbReference type="AlphaFoldDB" id="A0A542YMV2"/>
<dbReference type="GO" id="GO:0000287">
    <property type="term" value="F:magnesium ion binding"/>
    <property type="evidence" value="ECO:0007669"/>
    <property type="project" value="UniProtKB-UniRule"/>
</dbReference>
<comment type="cofactor">
    <cofactor evidence="1 8">
        <name>Mg(2+)</name>
        <dbReference type="ChEBI" id="CHEBI:18420"/>
    </cofactor>
</comment>
<evidence type="ECO:0000256" key="6">
    <source>
        <dbReference type="ARBA" id="ARBA00022842"/>
    </source>
</evidence>
<dbReference type="RefSeq" id="WP_141783636.1">
    <property type="nucleotide sequence ID" value="NZ_BAAAIK010000003.1"/>
</dbReference>
<evidence type="ECO:0000256" key="8">
    <source>
        <dbReference type="HAMAP-Rule" id="MF_00265"/>
    </source>
</evidence>
<dbReference type="Gene3D" id="3.40.50.1010">
    <property type="entry name" value="5'-nuclease"/>
    <property type="match status" value="1"/>
</dbReference>
<dbReference type="PANTHER" id="PTHR33653:SF1">
    <property type="entry name" value="RIBONUCLEASE VAPC2"/>
    <property type="match status" value="1"/>
</dbReference>
<gene>
    <name evidence="8" type="primary">vapC</name>
    <name evidence="10" type="ORF">FB467_0441</name>
</gene>
<evidence type="ECO:0000256" key="2">
    <source>
        <dbReference type="ARBA" id="ARBA00022649"/>
    </source>
</evidence>
<protein>
    <recommendedName>
        <fullName evidence="8">Ribonuclease VapC</fullName>
        <shortName evidence="8">RNase VapC</shortName>
        <ecNumber evidence="8">3.1.-.-</ecNumber>
    </recommendedName>
    <alternativeName>
        <fullName evidence="8">Toxin VapC</fullName>
    </alternativeName>
</protein>
<dbReference type="GO" id="GO:0004540">
    <property type="term" value="F:RNA nuclease activity"/>
    <property type="evidence" value="ECO:0007669"/>
    <property type="project" value="InterPro"/>
</dbReference>
<evidence type="ECO:0000256" key="3">
    <source>
        <dbReference type="ARBA" id="ARBA00022722"/>
    </source>
</evidence>
<feature type="binding site" evidence="8">
    <location>
        <position position="97"/>
    </location>
    <ligand>
        <name>Mg(2+)</name>
        <dbReference type="ChEBI" id="CHEBI:18420"/>
    </ligand>
</feature>
<dbReference type="Proteomes" id="UP000319516">
    <property type="component" value="Unassembled WGS sequence"/>
</dbReference>
<keyword evidence="4 8" id="KW-0479">Metal-binding</keyword>
<evidence type="ECO:0000259" key="9">
    <source>
        <dbReference type="Pfam" id="PF01850"/>
    </source>
</evidence>
<comment type="caution">
    <text evidence="10">The sequence shown here is derived from an EMBL/GenBank/DDBJ whole genome shotgun (WGS) entry which is preliminary data.</text>
</comment>
<dbReference type="GO" id="GO:0090729">
    <property type="term" value="F:toxin activity"/>
    <property type="evidence" value="ECO:0007669"/>
    <property type="project" value="UniProtKB-KW"/>
</dbReference>
<accession>A0A542YMV2</accession>
<dbReference type="EC" id="3.1.-.-" evidence="8"/>
<evidence type="ECO:0000256" key="5">
    <source>
        <dbReference type="ARBA" id="ARBA00022801"/>
    </source>
</evidence>
<organism evidence="10 11">
    <name type="scientific">Ornithinicoccus hortensis</name>
    <dbReference type="NCBI Taxonomy" id="82346"/>
    <lineage>
        <taxon>Bacteria</taxon>
        <taxon>Bacillati</taxon>
        <taxon>Actinomycetota</taxon>
        <taxon>Actinomycetes</taxon>
        <taxon>Micrococcales</taxon>
        <taxon>Intrasporangiaceae</taxon>
        <taxon>Ornithinicoccus</taxon>
    </lineage>
</organism>
<keyword evidence="5 8" id="KW-0378">Hydrolase</keyword>
<evidence type="ECO:0000256" key="1">
    <source>
        <dbReference type="ARBA" id="ARBA00001946"/>
    </source>
</evidence>
<dbReference type="HAMAP" id="MF_00265">
    <property type="entry name" value="VapC_Nob1"/>
    <property type="match status" value="1"/>
</dbReference>
<sequence length="132" mass="14393">MARLILDTNALIQLDRHGERVTGISESDDIAIAAVTLAELRHGALAADTARRQTREQFIQDVEETIEVLPYTRSTAAEHAALLDHVRRSGKPRGAHDLIIAAHARQTGRRVVSLDVKARFNDLPGVGISTGQ</sequence>
<dbReference type="InterPro" id="IPR050556">
    <property type="entry name" value="Type_II_TA_system_RNase"/>
</dbReference>
<keyword evidence="2 8" id="KW-1277">Toxin-antitoxin system</keyword>
<evidence type="ECO:0000256" key="4">
    <source>
        <dbReference type="ARBA" id="ARBA00022723"/>
    </source>
</evidence>
<proteinExistence type="inferred from homology"/>
<comment type="similarity">
    <text evidence="7 8">Belongs to the PINc/VapC protein family.</text>
</comment>
<evidence type="ECO:0000313" key="10">
    <source>
        <dbReference type="EMBL" id="TQL49371.1"/>
    </source>
</evidence>
<keyword evidence="11" id="KW-1185">Reference proteome</keyword>
<keyword evidence="3 8" id="KW-0540">Nuclease</keyword>
<name>A0A542YMV2_9MICO</name>
<dbReference type="EMBL" id="VFOP01000001">
    <property type="protein sequence ID" value="TQL49371.1"/>
    <property type="molecule type" value="Genomic_DNA"/>
</dbReference>
<dbReference type="OrthoDB" id="4213664at2"/>
<evidence type="ECO:0000313" key="11">
    <source>
        <dbReference type="Proteomes" id="UP000319516"/>
    </source>
</evidence>